<dbReference type="InterPro" id="IPR000847">
    <property type="entry name" value="LysR_HTH_N"/>
</dbReference>
<evidence type="ECO:0000256" key="3">
    <source>
        <dbReference type="ARBA" id="ARBA00023125"/>
    </source>
</evidence>
<dbReference type="InterPro" id="IPR036390">
    <property type="entry name" value="WH_DNA-bd_sf"/>
</dbReference>
<dbReference type="OrthoDB" id="9810065at2"/>
<dbReference type="InterPro" id="IPR005119">
    <property type="entry name" value="LysR_subst-bd"/>
</dbReference>
<dbReference type="GO" id="GO:0006351">
    <property type="term" value="P:DNA-templated transcription"/>
    <property type="evidence" value="ECO:0007669"/>
    <property type="project" value="TreeGrafter"/>
</dbReference>
<comment type="similarity">
    <text evidence="1">Belongs to the LysR transcriptional regulatory family.</text>
</comment>
<evidence type="ECO:0000313" key="6">
    <source>
        <dbReference type="EMBL" id="PPU80508.1"/>
    </source>
</evidence>
<dbReference type="GO" id="GO:0003700">
    <property type="term" value="F:DNA-binding transcription factor activity"/>
    <property type="evidence" value="ECO:0007669"/>
    <property type="project" value="InterPro"/>
</dbReference>
<dbReference type="PANTHER" id="PTHR30537:SF1">
    <property type="entry name" value="HTH-TYPE TRANSCRIPTIONAL REGULATOR PGRR"/>
    <property type="match status" value="1"/>
</dbReference>
<evidence type="ECO:0000256" key="2">
    <source>
        <dbReference type="ARBA" id="ARBA00023015"/>
    </source>
</evidence>
<gene>
    <name evidence="6" type="ORF">XsacCFBP4641_17795</name>
</gene>
<evidence type="ECO:0000259" key="5">
    <source>
        <dbReference type="PROSITE" id="PS50931"/>
    </source>
</evidence>
<dbReference type="InterPro" id="IPR036388">
    <property type="entry name" value="WH-like_DNA-bd_sf"/>
</dbReference>
<dbReference type="Pfam" id="PF00126">
    <property type="entry name" value="HTH_1"/>
    <property type="match status" value="1"/>
</dbReference>
<organism evidence="6 7">
    <name type="scientific">Xanthomonas sacchari</name>
    <dbReference type="NCBI Taxonomy" id="56458"/>
    <lineage>
        <taxon>Bacteria</taxon>
        <taxon>Pseudomonadati</taxon>
        <taxon>Pseudomonadota</taxon>
        <taxon>Gammaproteobacteria</taxon>
        <taxon>Lysobacterales</taxon>
        <taxon>Lysobacteraceae</taxon>
        <taxon>Xanthomonas</taxon>
    </lineage>
</organism>
<protein>
    <submittedName>
        <fullName evidence="6">LysR family transcriptional regulator</fullName>
    </submittedName>
</protein>
<dbReference type="Gene3D" id="1.10.10.10">
    <property type="entry name" value="Winged helix-like DNA-binding domain superfamily/Winged helix DNA-binding domain"/>
    <property type="match status" value="1"/>
</dbReference>
<reference evidence="6 7" key="1">
    <citation type="submission" date="2016-08" db="EMBL/GenBank/DDBJ databases">
        <authorList>
            <person name="Seilhamer J.J."/>
        </authorList>
    </citation>
    <scope>NUCLEOTIDE SEQUENCE [LARGE SCALE GENOMIC DNA]</scope>
    <source>
        <strain evidence="6 7">CFBP4641</strain>
    </source>
</reference>
<dbReference type="AlphaFoldDB" id="A0A2P5YZU4"/>
<evidence type="ECO:0000313" key="7">
    <source>
        <dbReference type="Proteomes" id="UP000247346"/>
    </source>
</evidence>
<keyword evidence="4" id="KW-0804">Transcription</keyword>
<dbReference type="Pfam" id="PF03466">
    <property type="entry name" value="LysR_substrate"/>
    <property type="match status" value="1"/>
</dbReference>
<dbReference type="Proteomes" id="UP000247346">
    <property type="component" value="Unassembled WGS sequence"/>
</dbReference>
<dbReference type="PROSITE" id="PS50931">
    <property type="entry name" value="HTH_LYSR"/>
    <property type="match status" value="1"/>
</dbReference>
<comment type="caution">
    <text evidence="6">The sequence shown here is derived from an EMBL/GenBank/DDBJ whole genome shotgun (WGS) entry which is preliminary data.</text>
</comment>
<dbReference type="InterPro" id="IPR058163">
    <property type="entry name" value="LysR-type_TF_proteobact-type"/>
</dbReference>
<dbReference type="Gene3D" id="3.40.190.290">
    <property type="match status" value="1"/>
</dbReference>
<feature type="domain" description="HTH lysR-type" evidence="5">
    <location>
        <begin position="11"/>
        <end position="62"/>
    </location>
</feature>
<evidence type="ECO:0000256" key="1">
    <source>
        <dbReference type="ARBA" id="ARBA00009437"/>
    </source>
</evidence>
<dbReference type="SUPFAM" id="SSF46785">
    <property type="entry name" value="Winged helix' DNA-binding domain"/>
    <property type="match status" value="1"/>
</dbReference>
<sequence length="303" mass="33030">MHRPSPLSAVVAFVRVAHHGSFTRAAAELGVSPSALSQTLRALEAQLGARLLNRTTRRVGLSEHGERFLQRVAPGLAQIDAAFADLDFLRDRPAGTLRINLPLVAAEQLVCPHLPAFLARYPEVSVELYSDRTLADIVAGGFDAGIRLGESLARDMIAVPVGPAQRQTVVAAPAYFAAHGTPHTPAELAEHDCIRWRRTDGRLQSWEFTRDGHDFLVEVTGRLVVNDTAVGLDAARRGLGLGQAFEWQVAADVAAGRLQRVLDDWHAPFAGWHIYYPARDHLPPKLRVFIDHLRAAHAVGGMA</sequence>
<dbReference type="CDD" id="cd08474">
    <property type="entry name" value="PBP2_CrgA_like_5"/>
    <property type="match status" value="1"/>
</dbReference>
<evidence type="ECO:0000256" key="4">
    <source>
        <dbReference type="ARBA" id="ARBA00023163"/>
    </source>
</evidence>
<keyword evidence="2" id="KW-0805">Transcription regulation</keyword>
<dbReference type="SUPFAM" id="SSF53850">
    <property type="entry name" value="Periplasmic binding protein-like II"/>
    <property type="match status" value="1"/>
</dbReference>
<dbReference type="EMBL" id="MDEK01000019">
    <property type="protein sequence ID" value="PPU80508.1"/>
    <property type="molecule type" value="Genomic_DNA"/>
</dbReference>
<dbReference type="RefSeq" id="WP_010343650.1">
    <property type="nucleotide sequence ID" value="NZ_CP132343.1"/>
</dbReference>
<accession>A0A2P5YZU4</accession>
<dbReference type="STRING" id="56458.SB85_10355"/>
<dbReference type="FunFam" id="1.10.10.10:FF:000001">
    <property type="entry name" value="LysR family transcriptional regulator"/>
    <property type="match status" value="1"/>
</dbReference>
<name>A0A2P5YZU4_9XANT</name>
<dbReference type="GeneID" id="93877523"/>
<dbReference type="PRINTS" id="PR00039">
    <property type="entry name" value="HTHLYSR"/>
</dbReference>
<dbReference type="PANTHER" id="PTHR30537">
    <property type="entry name" value="HTH-TYPE TRANSCRIPTIONAL REGULATOR"/>
    <property type="match status" value="1"/>
</dbReference>
<dbReference type="GO" id="GO:0043565">
    <property type="term" value="F:sequence-specific DNA binding"/>
    <property type="evidence" value="ECO:0007669"/>
    <property type="project" value="TreeGrafter"/>
</dbReference>
<keyword evidence="3" id="KW-0238">DNA-binding</keyword>
<proteinExistence type="inferred from homology"/>